<evidence type="ECO:0000313" key="3">
    <source>
        <dbReference type="EMBL" id="PIZ89534.1"/>
    </source>
</evidence>
<proteinExistence type="predicted"/>
<dbReference type="PANTHER" id="PTHR43854">
    <property type="entry name" value="INDOLEPYRUVATE OXIDOREDUCTASE SUBUNIT IORB"/>
    <property type="match status" value="1"/>
</dbReference>
<dbReference type="InterPro" id="IPR052198">
    <property type="entry name" value="IorB_Oxidoreductase"/>
</dbReference>
<evidence type="ECO:0000259" key="2">
    <source>
        <dbReference type="Pfam" id="PF01558"/>
    </source>
</evidence>
<keyword evidence="1 3" id="KW-0560">Oxidoreductase</keyword>
<dbReference type="AlphaFoldDB" id="A0A2M7UZZ4"/>
<feature type="domain" description="Pyruvate/ketoisovalerate oxidoreductase catalytic" evidence="2">
    <location>
        <begin position="13"/>
        <end position="188"/>
    </location>
</feature>
<evidence type="ECO:0000313" key="4">
    <source>
        <dbReference type="Proteomes" id="UP000231538"/>
    </source>
</evidence>
<dbReference type="Pfam" id="PF01558">
    <property type="entry name" value="POR"/>
    <property type="match status" value="1"/>
</dbReference>
<protein>
    <submittedName>
        <fullName evidence="3">Indolepyruvate oxidoreductase subunit B</fullName>
        <ecNumber evidence="3">1.2.7.8</ecNumber>
    </submittedName>
</protein>
<dbReference type="InterPro" id="IPR019752">
    <property type="entry name" value="Pyrv/ketoisovalerate_OxRed_cat"/>
</dbReference>
<dbReference type="GO" id="GO:0043805">
    <property type="term" value="F:indolepyruvate ferredoxin oxidoreductase activity"/>
    <property type="evidence" value="ECO:0007669"/>
    <property type="project" value="UniProtKB-EC"/>
</dbReference>
<comment type="caution">
    <text evidence="3">The sequence shown here is derived from an EMBL/GenBank/DDBJ whole genome shotgun (WGS) entry which is preliminary data.</text>
</comment>
<gene>
    <name evidence="3" type="ORF">COX89_01085</name>
</gene>
<accession>A0A2M7UZZ4</accession>
<keyword evidence="3" id="KW-0670">Pyruvate</keyword>
<organism evidence="3 4">
    <name type="scientific">Candidatus Nealsonbacteria bacterium CG_4_10_14_0_2_um_filter_37_10</name>
    <dbReference type="NCBI Taxonomy" id="1974679"/>
    <lineage>
        <taxon>Bacteria</taxon>
        <taxon>Candidatus Nealsoniibacteriota</taxon>
    </lineage>
</organism>
<name>A0A2M7UZZ4_9BACT</name>
<dbReference type="Proteomes" id="UP000231538">
    <property type="component" value="Unassembled WGS sequence"/>
</dbReference>
<dbReference type="SUPFAM" id="SSF53323">
    <property type="entry name" value="Pyruvate-ferredoxin oxidoreductase, PFOR, domain III"/>
    <property type="match status" value="1"/>
</dbReference>
<dbReference type="PANTHER" id="PTHR43854:SF1">
    <property type="entry name" value="INDOLEPYRUVATE OXIDOREDUCTASE SUBUNIT IORB"/>
    <property type="match status" value="1"/>
</dbReference>
<dbReference type="Gene3D" id="3.40.920.10">
    <property type="entry name" value="Pyruvate-ferredoxin oxidoreductase, PFOR, domain III"/>
    <property type="match status" value="1"/>
</dbReference>
<evidence type="ECO:0000256" key="1">
    <source>
        <dbReference type="ARBA" id="ARBA00023002"/>
    </source>
</evidence>
<dbReference type="EC" id="1.2.7.8" evidence="3"/>
<dbReference type="EMBL" id="PFPC01000032">
    <property type="protein sequence ID" value="PIZ89534.1"/>
    <property type="molecule type" value="Genomic_DNA"/>
</dbReference>
<sequence>MKKDFNIIILGTGGQGQITLLQILAEAAFNEGYEVKTAELHGLSQRGGAVEAQIRFGKELFSSLVFQGGADLILALEMHEALKALYYVSEKTQFLINKFFLPIPGQSQIPEKEILTEIKKFTKKIELVSASEICKREIGKEILAGIYLISLATFKKLIPLKPNSILRAIKKIIPEKYRELNIKAFELAKFSQF</sequence>
<reference evidence="4" key="1">
    <citation type="submission" date="2017-09" db="EMBL/GenBank/DDBJ databases">
        <title>Depth-based differentiation of microbial function through sediment-hosted aquifers and enrichment of novel symbionts in the deep terrestrial subsurface.</title>
        <authorList>
            <person name="Probst A.J."/>
            <person name="Ladd B."/>
            <person name="Jarett J.K."/>
            <person name="Geller-Mcgrath D.E."/>
            <person name="Sieber C.M.K."/>
            <person name="Emerson J.B."/>
            <person name="Anantharaman K."/>
            <person name="Thomas B.C."/>
            <person name="Malmstrom R."/>
            <person name="Stieglmeier M."/>
            <person name="Klingl A."/>
            <person name="Woyke T."/>
            <person name="Ryan C.M."/>
            <person name="Banfield J.F."/>
        </authorList>
    </citation>
    <scope>NUCLEOTIDE SEQUENCE [LARGE SCALE GENOMIC DNA]</scope>
</reference>
<dbReference type="InterPro" id="IPR002869">
    <property type="entry name" value="Pyrv_flavodox_OxRed_cen"/>
</dbReference>